<proteinExistence type="predicted"/>
<dbReference type="EMBL" id="CP132921">
    <property type="protein sequence ID" value="WMW03933.1"/>
    <property type="molecule type" value="Genomic_DNA"/>
</dbReference>
<organism evidence="2 3">
    <name type="scientific">Pseudomonas entomophila</name>
    <dbReference type="NCBI Taxonomy" id="312306"/>
    <lineage>
        <taxon>Bacteria</taxon>
        <taxon>Pseudomonadati</taxon>
        <taxon>Pseudomonadota</taxon>
        <taxon>Gammaproteobacteria</taxon>
        <taxon>Pseudomonadales</taxon>
        <taxon>Pseudomonadaceae</taxon>
        <taxon>Pseudomonas</taxon>
    </lineage>
</organism>
<sequence>MRITVWLVLWLVFSTCAQGAEDDYPKYFNARGLPEPKIQYLGVGGWLIHWRGEGVMLAPSFSNPSGLSKGLPPVRVVADKARIDHYMQRLATQDVTLLLVGHGHYDHLLDVPWIMRKYAPKAIVYGSDTVVHMLHAMKDPTRVEDAHWTWVDPNRVKSARGYMATVPGCDGRQAPAWPGYWITSQGGHIRAMPIQSMHAPHVLNYTVGHGHYYQDLSEVPTTLSGWKQGQSMAWLIDLLDEAGEPEYRIHFQDSAAPAPCGILPIWPDDQTVDVELLSVGSWRKAAGYPDRLLQAYTPRVVVLGHWENFFGYDLDHAPPLNTKAVIEMQRHVIELAAKQTPAAQVYLPRPFAQIALPPVKKQAQADQ</sequence>
<dbReference type="Gene3D" id="3.60.15.10">
    <property type="entry name" value="Ribonuclease Z/Hydroxyacylglutathione hydrolase-like"/>
    <property type="match status" value="1"/>
</dbReference>
<feature type="signal peptide" evidence="1">
    <location>
        <begin position="1"/>
        <end position="19"/>
    </location>
</feature>
<dbReference type="RefSeq" id="WP_011533695.1">
    <property type="nucleotide sequence ID" value="NZ_CP132921.1"/>
</dbReference>
<evidence type="ECO:0000313" key="3">
    <source>
        <dbReference type="Proteomes" id="UP001183127"/>
    </source>
</evidence>
<evidence type="ECO:0000313" key="2">
    <source>
        <dbReference type="EMBL" id="WMW03933.1"/>
    </source>
</evidence>
<gene>
    <name evidence="2" type="ORF">RAH46_16515</name>
</gene>
<protein>
    <recommendedName>
        <fullName evidence="4">MBL fold metallo-hydrolase</fullName>
    </recommendedName>
</protein>
<reference evidence="2 3" key="1">
    <citation type="submission" date="2023-08" db="EMBL/GenBank/DDBJ databases">
        <title>Complete Genome Sequence of Pseudomonas entomophila TVIN A01.</title>
        <authorList>
            <person name="Shelke T."/>
            <person name="Mahar N.S."/>
            <person name="Gupta I."/>
            <person name="Gupta V."/>
        </authorList>
    </citation>
    <scope>NUCLEOTIDE SEQUENCE [LARGE SCALE GENOMIC DNA]</scope>
    <source>
        <strain evidence="2 3">TVIN-A01</strain>
    </source>
</reference>
<accession>A0ABY9QK34</accession>
<feature type="chain" id="PRO_5045819815" description="MBL fold metallo-hydrolase" evidence="1">
    <location>
        <begin position="20"/>
        <end position="367"/>
    </location>
</feature>
<dbReference type="SUPFAM" id="SSF56281">
    <property type="entry name" value="Metallo-hydrolase/oxidoreductase"/>
    <property type="match status" value="1"/>
</dbReference>
<dbReference type="GeneID" id="32805666"/>
<keyword evidence="3" id="KW-1185">Reference proteome</keyword>
<keyword evidence="1" id="KW-0732">Signal</keyword>
<dbReference type="Proteomes" id="UP001183127">
    <property type="component" value="Chromosome"/>
</dbReference>
<evidence type="ECO:0000256" key="1">
    <source>
        <dbReference type="SAM" id="SignalP"/>
    </source>
</evidence>
<evidence type="ECO:0008006" key="4">
    <source>
        <dbReference type="Google" id="ProtNLM"/>
    </source>
</evidence>
<name>A0ABY9QK34_9PSED</name>
<dbReference type="InterPro" id="IPR036866">
    <property type="entry name" value="RibonucZ/Hydroxyglut_hydro"/>
</dbReference>